<gene>
    <name evidence="2" type="ORF">Slati_2946900</name>
</gene>
<evidence type="ECO:0000256" key="1">
    <source>
        <dbReference type="SAM" id="Phobius"/>
    </source>
</evidence>
<evidence type="ECO:0000313" key="2">
    <source>
        <dbReference type="EMBL" id="KAL0427721.1"/>
    </source>
</evidence>
<reference evidence="2" key="1">
    <citation type="submission" date="2020-06" db="EMBL/GenBank/DDBJ databases">
        <authorList>
            <person name="Li T."/>
            <person name="Hu X."/>
            <person name="Zhang T."/>
            <person name="Song X."/>
            <person name="Zhang H."/>
            <person name="Dai N."/>
            <person name="Sheng W."/>
            <person name="Hou X."/>
            <person name="Wei L."/>
        </authorList>
    </citation>
    <scope>NUCLEOTIDE SEQUENCE</scope>
    <source>
        <strain evidence="2">KEN1</strain>
        <tissue evidence="2">Leaf</tissue>
    </source>
</reference>
<name>A0AAW2VJ33_9LAMI</name>
<accession>A0AAW2VJ33</accession>
<sequence length="101" mass="11847">MEVLTLILQQFIDQDGGFSYHWRCGEVQLFQLGLLMIAVIQQLTRPLFRFLSEALQCLRTSQDFTLILRRAILFYLVQLPLIGIYSYLFWDIRKGTFPSGI</sequence>
<keyword evidence="1" id="KW-1133">Transmembrane helix</keyword>
<dbReference type="AlphaFoldDB" id="A0AAW2VJ33"/>
<proteinExistence type="predicted"/>
<dbReference type="EMBL" id="JACGWN010000010">
    <property type="protein sequence ID" value="KAL0427721.1"/>
    <property type="molecule type" value="Genomic_DNA"/>
</dbReference>
<organism evidence="2">
    <name type="scientific">Sesamum latifolium</name>
    <dbReference type="NCBI Taxonomy" id="2727402"/>
    <lineage>
        <taxon>Eukaryota</taxon>
        <taxon>Viridiplantae</taxon>
        <taxon>Streptophyta</taxon>
        <taxon>Embryophyta</taxon>
        <taxon>Tracheophyta</taxon>
        <taxon>Spermatophyta</taxon>
        <taxon>Magnoliopsida</taxon>
        <taxon>eudicotyledons</taxon>
        <taxon>Gunneridae</taxon>
        <taxon>Pentapetalae</taxon>
        <taxon>asterids</taxon>
        <taxon>lamiids</taxon>
        <taxon>Lamiales</taxon>
        <taxon>Pedaliaceae</taxon>
        <taxon>Sesamum</taxon>
    </lineage>
</organism>
<feature type="transmembrane region" description="Helical" evidence="1">
    <location>
        <begin position="72"/>
        <end position="90"/>
    </location>
</feature>
<reference evidence="2" key="2">
    <citation type="journal article" date="2024" name="Plant">
        <title>Genomic evolution and insights into agronomic trait innovations of Sesamum species.</title>
        <authorList>
            <person name="Miao H."/>
            <person name="Wang L."/>
            <person name="Qu L."/>
            <person name="Liu H."/>
            <person name="Sun Y."/>
            <person name="Le M."/>
            <person name="Wang Q."/>
            <person name="Wei S."/>
            <person name="Zheng Y."/>
            <person name="Lin W."/>
            <person name="Duan Y."/>
            <person name="Cao H."/>
            <person name="Xiong S."/>
            <person name="Wang X."/>
            <person name="Wei L."/>
            <person name="Li C."/>
            <person name="Ma Q."/>
            <person name="Ju M."/>
            <person name="Zhao R."/>
            <person name="Li G."/>
            <person name="Mu C."/>
            <person name="Tian Q."/>
            <person name="Mei H."/>
            <person name="Zhang T."/>
            <person name="Gao T."/>
            <person name="Zhang H."/>
        </authorList>
    </citation>
    <scope>NUCLEOTIDE SEQUENCE</scope>
    <source>
        <strain evidence="2">KEN1</strain>
    </source>
</reference>
<protein>
    <submittedName>
        <fullName evidence="2">Uncharacterized protein</fullName>
    </submittedName>
</protein>
<comment type="caution">
    <text evidence="2">The sequence shown here is derived from an EMBL/GenBank/DDBJ whole genome shotgun (WGS) entry which is preliminary data.</text>
</comment>
<keyword evidence="1" id="KW-0472">Membrane</keyword>
<keyword evidence="1" id="KW-0812">Transmembrane</keyword>